<feature type="region of interest" description="Disordered" evidence="5">
    <location>
        <begin position="82"/>
        <end position="133"/>
    </location>
</feature>
<evidence type="ECO:0000256" key="1">
    <source>
        <dbReference type="ARBA" id="ARBA00004141"/>
    </source>
</evidence>
<feature type="transmembrane region" description="Helical" evidence="6">
    <location>
        <begin position="273"/>
        <end position="295"/>
    </location>
</feature>
<evidence type="ECO:0000256" key="6">
    <source>
        <dbReference type="SAM" id="Phobius"/>
    </source>
</evidence>
<protein>
    <submittedName>
        <fullName evidence="7">Uncharacterized protein</fullName>
    </submittedName>
</protein>
<dbReference type="Proteomes" id="UP000485058">
    <property type="component" value="Unassembled WGS sequence"/>
</dbReference>
<evidence type="ECO:0000313" key="7">
    <source>
        <dbReference type="EMBL" id="GFH15973.1"/>
    </source>
</evidence>
<dbReference type="AlphaFoldDB" id="A0A699Z0A7"/>
<feature type="compositionally biased region" description="Low complexity" evidence="5">
    <location>
        <begin position="119"/>
        <end position="133"/>
    </location>
</feature>
<dbReference type="PANTHER" id="PTHR30249:SF0">
    <property type="entry name" value="PLASTIDAL GLYCOLATE_GLYCERATE TRANSLOCATOR 1, CHLOROPLASTIC"/>
    <property type="match status" value="1"/>
</dbReference>
<dbReference type="InterPro" id="IPR007300">
    <property type="entry name" value="CidB/LrgB"/>
</dbReference>
<dbReference type="PANTHER" id="PTHR30249">
    <property type="entry name" value="PUTATIVE SEROTONIN TRANSPORTER"/>
    <property type="match status" value="1"/>
</dbReference>
<gene>
    <name evidence="7" type="ORF">HaLaN_12311</name>
</gene>
<feature type="transmembrane region" description="Helical" evidence="6">
    <location>
        <begin position="307"/>
        <end position="326"/>
    </location>
</feature>
<keyword evidence="2 6" id="KW-0812">Transmembrane</keyword>
<evidence type="ECO:0000313" key="8">
    <source>
        <dbReference type="Proteomes" id="UP000485058"/>
    </source>
</evidence>
<evidence type="ECO:0000256" key="2">
    <source>
        <dbReference type="ARBA" id="ARBA00022692"/>
    </source>
</evidence>
<organism evidence="7 8">
    <name type="scientific">Haematococcus lacustris</name>
    <name type="common">Green alga</name>
    <name type="synonym">Haematococcus pluvialis</name>
    <dbReference type="NCBI Taxonomy" id="44745"/>
    <lineage>
        <taxon>Eukaryota</taxon>
        <taxon>Viridiplantae</taxon>
        <taxon>Chlorophyta</taxon>
        <taxon>core chlorophytes</taxon>
        <taxon>Chlorophyceae</taxon>
        <taxon>CS clade</taxon>
        <taxon>Chlamydomonadales</taxon>
        <taxon>Haematococcaceae</taxon>
        <taxon>Haematococcus</taxon>
    </lineage>
</organism>
<sequence>MKPHNTMHMLDPAGIDQGEHIAGAYRGQCLRWCATSTAAVNQAQNCDMLSQRKALCSARAHTPSSLSLLGEKRQLTGLIPSAVSPSQQPALSPWRAKHAQRRSTSTLPPTRVRGHELPSHVAHSSASPAATPAPRSDVADYLQLWAGLAALYGVDVALKTALLAQGIKFPGPLVGMFGVVAALLVVGDKSAAAILDWFGPCLNWIAKWLPLFYVASLVTLPLNLSGIAGDQLLKIVIILCGGMVATLLFTAQTAVAIRALVKTENKEVSKAKAASPYLAAHWVAWGGLAVASLAATLADPAGLGSQMALPFNLSATLLGFLLGNAMPKA</sequence>
<name>A0A699Z0A7_HAELA</name>
<accession>A0A699Z0A7</accession>
<evidence type="ECO:0000256" key="4">
    <source>
        <dbReference type="ARBA" id="ARBA00023136"/>
    </source>
</evidence>
<feature type="non-terminal residue" evidence="7">
    <location>
        <position position="1"/>
    </location>
</feature>
<evidence type="ECO:0000256" key="5">
    <source>
        <dbReference type="SAM" id="MobiDB-lite"/>
    </source>
</evidence>
<proteinExistence type="predicted"/>
<comment type="caution">
    <text evidence="7">The sequence shown here is derived from an EMBL/GenBank/DDBJ whole genome shotgun (WGS) entry which is preliminary data.</text>
</comment>
<keyword evidence="4 6" id="KW-0472">Membrane</keyword>
<feature type="transmembrane region" description="Helical" evidence="6">
    <location>
        <begin position="208"/>
        <end position="229"/>
    </location>
</feature>
<keyword evidence="3 6" id="KW-1133">Transmembrane helix</keyword>
<reference evidence="7 8" key="1">
    <citation type="submission" date="2020-02" db="EMBL/GenBank/DDBJ databases">
        <title>Draft genome sequence of Haematococcus lacustris strain NIES-144.</title>
        <authorList>
            <person name="Morimoto D."/>
            <person name="Nakagawa S."/>
            <person name="Yoshida T."/>
            <person name="Sawayama S."/>
        </authorList>
    </citation>
    <scope>NUCLEOTIDE SEQUENCE [LARGE SCALE GENOMIC DNA]</scope>
    <source>
        <strain evidence="7 8">NIES-144</strain>
    </source>
</reference>
<dbReference type="GO" id="GO:0016020">
    <property type="term" value="C:membrane"/>
    <property type="evidence" value="ECO:0007669"/>
    <property type="project" value="UniProtKB-SubCell"/>
</dbReference>
<evidence type="ECO:0000256" key="3">
    <source>
        <dbReference type="ARBA" id="ARBA00022989"/>
    </source>
</evidence>
<comment type="subcellular location">
    <subcellularLocation>
        <location evidence="1">Membrane</location>
        <topology evidence="1">Multi-pass membrane protein</topology>
    </subcellularLocation>
</comment>
<feature type="transmembrane region" description="Helical" evidence="6">
    <location>
        <begin position="169"/>
        <end position="187"/>
    </location>
</feature>
<feature type="non-terminal residue" evidence="7">
    <location>
        <position position="329"/>
    </location>
</feature>
<keyword evidence="8" id="KW-1185">Reference proteome</keyword>
<dbReference type="EMBL" id="BLLF01000928">
    <property type="protein sequence ID" value="GFH15973.1"/>
    <property type="molecule type" value="Genomic_DNA"/>
</dbReference>
<feature type="transmembrane region" description="Helical" evidence="6">
    <location>
        <begin position="235"/>
        <end position="261"/>
    </location>
</feature>